<evidence type="ECO:0000256" key="1">
    <source>
        <dbReference type="ARBA" id="ARBA00022527"/>
    </source>
</evidence>
<dbReference type="WBParaSite" id="maker-unitig_24515-snap-gene-0.2-mRNA-1">
    <property type="protein sequence ID" value="maker-unitig_24515-snap-gene-0.2-mRNA-1"/>
    <property type="gene ID" value="maker-unitig_24515-snap-gene-0.2"/>
</dbReference>
<organism evidence="8 9">
    <name type="scientific">Macrostomum lignano</name>
    <dbReference type="NCBI Taxonomy" id="282301"/>
    <lineage>
        <taxon>Eukaryota</taxon>
        <taxon>Metazoa</taxon>
        <taxon>Spiralia</taxon>
        <taxon>Lophotrochozoa</taxon>
        <taxon>Platyhelminthes</taxon>
        <taxon>Rhabditophora</taxon>
        <taxon>Macrostomorpha</taxon>
        <taxon>Macrostomida</taxon>
        <taxon>Macrostomidae</taxon>
        <taxon>Macrostomum</taxon>
    </lineage>
</organism>
<evidence type="ECO:0000259" key="7">
    <source>
        <dbReference type="PROSITE" id="PS50042"/>
    </source>
</evidence>
<evidence type="ECO:0000256" key="4">
    <source>
        <dbReference type="ARBA" id="ARBA00022777"/>
    </source>
</evidence>
<protein>
    <submittedName>
        <fullName evidence="9">Cyclic nucleotide-binding domain-containing protein</fullName>
    </submittedName>
</protein>
<dbReference type="InterPro" id="IPR000595">
    <property type="entry name" value="cNMP-bd_dom"/>
</dbReference>
<evidence type="ECO:0000313" key="8">
    <source>
        <dbReference type="Proteomes" id="UP000095280"/>
    </source>
</evidence>
<proteinExistence type="predicted"/>
<sequence length="367" mass="40473">RWGNRCGSCSWLCKAEDRPSWHEAAMNRSLTNWSARAGVPHRPGEAAPRRGLNGCAALTRRRSSRDRGWGGGRQADLQGASIERAARACGLQQQQLAAGRQLARAPSGWPSAGWSHKKNQRVGRVSTNPRSRIRKGDKINEIGPGTVFGELAILYNCKRGPPLSESVQIQGDSWRGPLAKLADVLEADHFGCGYGRREYRHQTGRQGNTFYIIAKANVRVTKKDSTSGDTVLTVRNMGKGDATTAAAIALKQMKKQPHSGDAAAGSHIMNDRKYLYMLMEYLLGGEAVDCAQRQRQLSMIAQPDSTSAAVVEKRCHYLAPQRRGLSRLENPRIFCCGLSAATAKLTDFGFPLKQMRFERMKTWTFCG</sequence>
<evidence type="ECO:0000313" key="9">
    <source>
        <dbReference type="WBParaSite" id="maker-unitig_24515-snap-gene-0.2-mRNA-1"/>
    </source>
</evidence>
<keyword evidence="1" id="KW-0723">Serine/threonine-protein kinase</keyword>
<dbReference type="GO" id="GO:0005524">
    <property type="term" value="F:ATP binding"/>
    <property type="evidence" value="ECO:0007669"/>
    <property type="project" value="UniProtKB-KW"/>
</dbReference>
<evidence type="ECO:0000256" key="6">
    <source>
        <dbReference type="SAM" id="MobiDB-lite"/>
    </source>
</evidence>
<feature type="domain" description="Cyclic nucleotide-binding" evidence="7">
    <location>
        <begin position="178"/>
        <end position="264"/>
    </location>
</feature>
<dbReference type="GO" id="GO:0004674">
    <property type="term" value="F:protein serine/threonine kinase activity"/>
    <property type="evidence" value="ECO:0007669"/>
    <property type="project" value="UniProtKB-KW"/>
</dbReference>
<keyword evidence="3" id="KW-0547">Nucleotide-binding</keyword>
<reference evidence="9" key="1">
    <citation type="submission" date="2016-11" db="UniProtKB">
        <authorList>
            <consortium name="WormBaseParasite"/>
        </authorList>
    </citation>
    <scope>IDENTIFICATION</scope>
</reference>
<accession>A0A1I8F9N3</accession>
<dbReference type="PANTHER" id="PTHR24353:SF147">
    <property type="entry name" value="CGMP-DEPENDENT SERINE_THREONIN PROTEIN KINASE-RELATED"/>
    <property type="match status" value="1"/>
</dbReference>
<dbReference type="PANTHER" id="PTHR24353">
    <property type="entry name" value="CYCLIC NUCLEOTIDE-DEPENDENT PROTEIN KINASE"/>
    <property type="match status" value="1"/>
</dbReference>
<keyword evidence="5" id="KW-0067">ATP-binding</keyword>
<dbReference type="Proteomes" id="UP000095280">
    <property type="component" value="Unplaced"/>
</dbReference>
<keyword evidence="8" id="KW-1185">Reference proteome</keyword>
<evidence type="ECO:0000256" key="2">
    <source>
        <dbReference type="ARBA" id="ARBA00022679"/>
    </source>
</evidence>
<evidence type="ECO:0000256" key="3">
    <source>
        <dbReference type="ARBA" id="ARBA00022741"/>
    </source>
</evidence>
<dbReference type="PROSITE" id="PS50042">
    <property type="entry name" value="CNMP_BINDING_3"/>
    <property type="match status" value="2"/>
</dbReference>
<feature type="region of interest" description="Disordered" evidence="6">
    <location>
        <begin position="107"/>
        <end position="128"/>
    </location>
</feature>
<name>A0A1I8F9N3_9PLAT</name>
<keyword evidence="2" id="KW-0808">Transferase</keyword>
<feature type="domain" description="Cyclic nucleotide-binding" evidence="7">
    <location>
        <begin position="123"/>
        <end position="159"/>
    </location>
</feature>
<evidence type="ECO:0000256" key="5">
    <source>
        <dbReference type="ARBA" id="ARBA00022840"/>
    </source>
</evidence>
<keyword evidence="4" id="KW-0418">Kinase</keyword>
<dbReference type="AlphaFoldDB" id="A0A1I8F9N3"/>